<evidence type="ECO:0000313" key="3">
    <source>
        <dbReference type="Proteomes" id="UP000030746"/>
    </source>
</evidence>
<dbReference type="OMA" id="ADDECCA"/>
<dbReference type="KEGG" id="lgi:LOTGIDRAFT_160700"/>
<accession>V4AL97</accession>
<gene>
    <name evidence="2" type="ORF">LOTGIDRAFT_160700</name>
</gene>
<evidence type="ECO:0000256" key="1">
    <source>
        <dbReference type="SAM" id="SignalP"/>
    </source>
</evidence>
<dbReference type="Proteomes" id="UP000030746">
    <property type="component" value="Unassembled WGS sequence"/>
</dbReference>
<sequence length="171" mass="18625">MAGSIVYILCLILSFAFLEGKFFIKPGSGNWCLDNSRCPAGECCMAVRESDIPFWPGKAPPGRCFVKSSELEDNCMKSKRKVPRKCHTGSDCADNECCTTWIQGPVIGKRETFEGTCEIIGHIGSDCYPDDHKNGTNGKPDSLVPSCPCDKPFTCLNIDLVDHHGSLGVCV</sequence>
<feature type="signal peptide" evidence="1">
    <location>
        <begin position="1"/>
        <end position="20"/>
    </location>
</feature>
<feature type="chain" id="PRO_5004718732" description="Prokineticin domain-containing protein" evidence="1">
    <location>
        <begin position="21"/>
        <end position="171"/>
    </location>
</feature>
<dbReference type="Gene3D" id="2.10.80.10">
    <property type="entry name" value="Lipase, subunit A"/>
    <property type="match status" value="1"/>
</dbReference>
<proteinExistence type="predicted"/>
<dbReference type="GeneID" id="20238474"/>
<dbReference type="HOGENOM" id="CLU_1564624_0_0_1"/>
<evidence type="ECO:0008006" key="4">
    <source>
        <dbReference type="Google" id="ProtNLM"/>
    </source>
</evidence>
<dbReference type="CTD" id="20238474"/>
<dbReference type="AlphaFoldDB" id="V4AL97"/>
<dbReference type="RefSeq" id="XP_009054034.1">
    <property type="nucleotide sequence ID" value="XM_009055786.1"/>
</dbReference>
<evidence type="ECO:0000313" key="2">
    <source>
        <dbReference type="EMBL" id="ESO95535.1"/>
    </source>
</evidence>
<dbReference type="EMBL" id="KB201656">
    <property type="protein sequence ID" value="ESO95535.1"/>
    <property type="molecule type" value="Genomic_DNA"/>
</dbReference>
<keyword evidence="1" id="KW-0732">Signal</keyword>
<reference evidence="2 3" key="1">
    <citation type="journal article" date="2013" name="Nature">
        <title>Insights into bilaterian evolution from three spiralian genomes.</title>
        <authorList>
            <person name="Simakov O."/>
            <person name="Marletaz F."/>
            <person name="Cho S.J."/>
            <person name="Edsinger-Gonzales E."/>
            <person name="Havlak P."/>
            <person name="Hellsten U."/>
            <person name="Kuo D.H."/>
            <person name="Larsson T."/>
            <person name="Lv J."/>
            <person name="Arendt D."/>
            <person name="Savage R."/>
            <person name="Osoegawa K."/>
            <person name="de Jong P."/>
            <person name="Grimwood J."/>
            <person name="Chapman J.A."/>
            <person name="Shapiro H."/>
            <person name="Aerts A."/>
            <person name="Otillar R.P."/>
            <person name="Terry A.Y."/>
            <person name="Boore J.L."/>
            <person name="Grigoriev I.V."/>
            <person name="Lindberg D.R."/>
            <person name="Seaver E.C."/>
            <person name="Weisblat D.A."/>
            <person name="Putnam N.H."/>
            <person name="Rokhsar D.S."/>
        </authorList>
    </citation>
    <scope>NUCLEOTIDE SEQUENCE [LARGE SCALE GENOMIC DNA]</scope>
</reference>
<name>V4AL97_LOTGI</name>
<keyword evidence="3" id="KW-1185">Reference proteome</keyword>
<organism evidence="2 3">
    <name type="scientific">Lottia gigantea</name>
    <name type="common">Giant owl limpet</name>
    <dbReference type="NCBI Taxonomy" id="225164"/>
    <lineage>
        <taxon>Eukaryota</taxon>
        <taxon>Metazoa</taxon>
        <taxon>Spiralia</taxon>
        <taxon>Lophotrochozoa</taxon>
        <taxon>Mollusca</taxon>
        <taxon>Gastropoda</taxon>
        <taxon>Patellogastropoda</taxon>
        <taxon>Lottioidea</taxon>
        <taxon>Lottiidae</taxon>
        <taxon>Lottia</taxon>
    </lineage>
</organism>
<dbReference type="OrthoDB" id="6111630at2759"/>
<protein>
    <recommendedName>
        <fullName evidence="4">Prokineticin domain-containing protein</fullName>
    </recommendedName>
</protein>